<dbReference type="OrthoDB" id="2419400at2759"/>
<dbReference type="InterPro" id="IPR038607">
    <property type="entry name" value="PhoD-like_sf"/>
</dbReference>
<feature type="domain" description="PhoD-like phosphatase metallophosphatase" evidence="2">
    <location>
        <begin position="501"/>
        <end position="828"/>
    </location>
</feature>
<feature type="compositionally biased region" description="Basic and acidic residues" evidence="1">
    <location>
        <begin position="37"/>
        <end position="46"/>
    </location>
</feature>
<proteinExistence type="predicted"/>
<feature type="compositionally biased region" description="Low complexity" evidence="1">
    <location>
        <begin position="80"/>
        <end position="89"/>
    </location>
</feature>
<evidence type="ECO:0000313" key="3">
    <source>
        <dbReference type="EMBL" id="TMW65291.1"/>
    </source>
</evidence>
<accession>A0A8K1CMB4</accession>
<feature type="compositionally biased region" description="Polar residues" evidence="1">
    <location>
        <begin position="340"/>
        <end position="350"/>
    </location>
</feature>
<dbReference type="InterPro" id="IPR018946">
    <property type="entry name" value="PhoD-like_MPP"/>
</dbReference>
<dbReference type="Proteomes" id="UP000794436">
    <property type="component" value="Unassembled WGS sequence"/>
</dbReference>
<feature type="region of interest" description="Disordered" evidence="1">
    <location>
        <begin position="309"/>
        <end position="350"/>
    </location>
</feature>
<evidence type="ECO:0000313" key="4">
    <source>
        <dbReference type="Proteomes" id="UP000794436"/>
    </source>
</evidence>
<dbReference type="InterPro" id="IPR029052">
    <property type="entry name" value="Metallo-depent_PP-like"/>
</dbReference>
<gene>
    <name evidence="3" type="ORF">Poli38472_007933</name>
</gene>
<comment type="caution">
    <text evidence="3">The sequence shown here is derived from an EMBL/GenBank/DDBJ whole genome shotgun (WGS) entry which is preliminary data.</text>
</comment>
<reference evidence="3" key="1">
    <citation type="submission" date="2019-03" db="EMBL/GenBank/DDBJ databases">
        <title>Long read genome sequence of the mycoparasitic Pythium oligandrum ATCC 38472 isolated from sugarbeet rhizosphere.</title>
        <authorList>
            <person name="Gaulin E."/>
        </authorList>
    </citation>
    <scope>NUCLEOTIDE SEQUENCE</scope>
    <source>
        <strain evidence="3">ATCC 38472_TT</strain>
    </source>
</reference>
<organism evidence="3 4">
    <name type="scientific">Pythium oligandrum</name>
    <name type="common">Mycoparasitic fungus</name>
    <dbReference type="NCBI Taxonomy" id="41045"/>
    <lineage>
        <taxon>Eukaryota</taxon>
        <taxon>Sar</taxon>
        <taxon>Stramenopiles</taxon>
        <taxon>Oomycota</taxon>
        <taxon>Peronosporomycetes</taxon>
        <taxon>Pythiales</taxon>
        <taxon>Pythiaceae</taxon>
        <taxon>Pythium</taxon>
    </lineage>
</organism>
<dbReference type="SUPFAM" id="SSF56300">
    <property type="entry name" value="Metallo-dependent phosphatases"/>
    <property type="match status" value="1"/>
</dbReference>
<feature type="compositionally biased region" description="Polar residues" evidence="1">
    <location>
        <begin position="128"/>
        <end position="152"/>
    </location>
</feature>
<dbReference type="AlphaFoldDB" id="A0A8K1CMB4"/>
<name>A0A8K1CMB4_PYTOL</name>
<feature type="compositionally biased region" description="Polar residues" evidence="1">
    <location>
        <begin position="263"/>
        <end position="283"/>
    </location>
</feature>
<dbReference type="PANTHER" id="PTHR37031:SF2">
    <property type="entry name" value="PHOD-LIKE PHOSPHATASE METALLOPHOSPHATASE DOMAIN-CONTAINING PROTEIN"/>
    <property type="match status" value="1"/>
</dbReference>
<feature type="compositionally biased region" description="Basic and acidic residues" evidence="1">
    <location>
        <begin position="204"/>
        <end position="233"/>
    </location>
</feature>
<dbReference type="PANTHER" id="PTHR37031">
    <property type="entry name" value="METALLOPHOSPHATASE BINDING DOMAIN PROTEIN"/>
    <property type="match status" value="1"/>
</dbReference>
<dbReference type="Gene3D" id="3.60.21.70">
    <property type="entry name" value="PhoD-like phosphatase"/>
    <property type="match status" value="1"/>
</dbReference>
<keyword evidence="4" id="KW-1185">Reference proteome</keyword>
<feature type="region of interest" description="Disordered" evidence="1">
    <location>
        <begin position="1"/>
        <end position="290"/>
    </location>
</feature>
<evidence type="ECO:0000256" key="1">
    <source>
        <dbReference type="SAM" id="MobiDB-lite"/>
    </source>
</evidence>
<sequence length="936" mass="104766">MASGGVDTRKSAAGTTPNQVAEGMETAQDHAFTQHDSTWKPTERLTPKQRWMQSWRAELAQLEATEQPPQVDGAKDSQTTEESTTTVVEPDLPMQESAAFQSTQREHVPLTDDNIQPHSDAEPGEVITPSSTTLQTLSKPTITTVSAESTRAPQPELRLRTPKFADSTHLSPPGDRPNATPPPSISPTAKLKETDTSALSGSKSDSKSESAKAKELATDPIRSELSLKRKQSTDEEEIVLTESERQRLERRKKKKSNWDVEDPNSTSVVLAPSSTAPATNPLSFATFPRGRPVWRHSHSMDAKDTYYHRHSFSGSSPPYPPGRRSLHHSNSLPLERSRSTGRPYSRSFSGSSYRARCRHFHVIECKSTSPSTAHMRILTRALWLSACVLWLGGARKASASVLLAVGDVTATGARILYDKIPSTASLVHVHVHRLSQALQADQILEIELTENKETDRPGVIHVQDLTPDTQYQVAFQFSSTDEHEIVHFRTSMSESVANRVLVVSCDRYVDDHDDELWLKIADDVKANAESHFGMAHIGDQVYMDAGSAAIPINPVPLTILDDHNALQAHYDVIVKAYRSIYRETFGRAAVQRVLRRGAHWMIPDDHEVINNVNIEAVMRVFAPFSTTEDGAASAKRLALQLHYRAGLQTLYEYQYQLQYDIDWRQVNFLTGSLSTILQTYPLYHPTEIGRLKLFFLDVRFDRSFLRETERDRIISETQIQTLRRQLTTWDEDEKNTVVVLASMPLFFHSSTSAAIAYGVEKELYPGHDDQRRGLLDLYAALRSSDATLRLLVGGDVHMLAHTRVCGNRLNSTKCFDQLITSGVTTGSTAITDSKLLPFYYFITRLYPVWDSVRSLVWTPATPWHVEADRVFFGRNYGVLALGADGGFEWRNSVTIPHDSRIKTVTQGLLNSLEPQVVLAVLAAVWLQRWLVGRRGT</sequence>
<evidence type="ECO:0000259" key="2">
    <source>
        <dbReference type="Pfam" id="PF09423"/>
    </source>
</evidence>
<dbReference type="Pfam" id="PF09423">
    <property type="entry name" value="PhoD"/>
    <property type="match status" value="1"/>
</dbReference>
<protein>
    <recommendedName>
        <fullName evidence="2">PhoD-like phosphatase metallophosphatase domain-containing protein</fullName>
    </recommendedName>
</protein>
<dbReference type="EMBL" id="SPLM01000037">
    <property type="protein sequence ID" value="TMW65291.1"/>
    <property type="molecule type" value="Genomic_DNA"/>
</dbReference>